<sequence>MGKLDNKVAIITGGSSGIGEAVAKRFAAEGAKVVIVNRHKEKGEKVLKAIEDNGGTGLALGVDVTSKDSVEEAVKTIKDHFGTIDILYNGAGVHDGYKDALETDEDTFDLLMGVNVKGAYLFTHAVLPTFLDNNSGVIINVGSQGSSMAGVGGSTYVTTKHAIAGFTKQLAYDFGHKGIRANLLSPGFIETPMTEGVDEQRTKEIPAQRAGKPEDLASAAVFLASDEAAYVQGAELNVDGGWTVGR</sequence>
<dbReference type="GO" id="GO:0052588">
    <property type="term" value="F:diacetyl reductase ((S)-acetoin forming) (NAD+) activity"/>
    <property type="evidence" value="ECO:0007669"/>
    <property type="project" value="UniProtKB-EC"/>
</dbReference>
<evidence type="ECO:0000256" key="6">
    <source>
        <dbReference type="ARBA" id="ARBA00029989"/>
    </source>
</evidence>
<evidence type="ECO:0000256" key="8">
    <source>
        <dbReference type="ARBA" id="ARBA00047315"/>
    </source>
</evidence>
<reference evidence="9" key="1">
    <citation type="submission" date="2019-11" db="EMBL/GenBank/DDBJ databases">
        <authorList>
            <person name="Feng L."/>
        </authorList>
    </citation>
    <scope>NUCLEOTIDE SEQUENCE</scope>
    <source>
        <strain evidence="9">SsimulansLFYP27</strain>
    </source>
</reference>
<comment type="similarity">
    <text evidence="2">Belongs to the short-chain dehydrogenases/reductases (SDR) family.</text>
</comment>
<dbReference type="PRINTS" id="PR00080">
    <property type="entry name" value="SDRFAMILY"/>
</dbReference>
<dbReference type="PROSITE" id="PS00061">
    <property type="entry name" value="ADH_SHORT"/>
    <property type="match status" value="1"/>
</dbReference>
<dbReference type="SUPFAM" id="SSF51735">
    <property type="entry name" value="NAD(P)-binding Rossmann-fold domains"/>
    <property type="match status" value="1"/>
</dbReference>
<protein>
    <recommendedName>
        <fullName evidence="4">Diacetyl reductase [(S)-acetoin forming]</fullName>
        <ecNumber evidence="3">1.1.1.304</ecNumber>
    </recommendedName>
    <alternativeName>
        <fullName evidence="6">Acetoin(diacetyl) reductase</fullName>
    </alternativeName>
    <alternativeName>
        <fullName evidence="7">Meso-2,3-butanediol dehydrogenase</fullName>
    </alternativeName>
</protein>
<dbReference type="EC" id="1.1.1.304" evidence="3"/>
<dbReference type="EMBL" id="CACRUO010000065">
    <property type="protein sequence ID" value="VYU53320.1"/>
    <property type="molecule type" value="Genomic_DNA"/>
</dbReference>
<dbReference type="InterPro" id="IPR020904">
    <property type="entry name" value="Sc_DH/Rdtase_CS"/>
</dbReference>
<evidence type="ECO:0000256" key="1">
    <source>
        <dbReference type="ARBA" id="ARBA00003200"/>
    </source>
</evidence>
<name>A0A6N3FMV5_STASI</name>
<evidence type="ECO:0000256" key="5">
    <source>
        <dbReference type="ARBA" id="ARBA00023002"/>
    </source>
</evidence>
<accession>A0A6N3FMV5</accession>
<dbReference type="InterPro" id="IPR002347">
    <property type="entry name" value="SDR_fam"/>
</dbReference>
<gene>
    <name evidence="9" type="primary">fabG_3</name>
    <name evidence="9" type="ORF">SSLFYP27_02559</name>
</gene>
<evidence type="ECO:0000256" key="7">
    <source>
        <dbReference type="ARBA" id="ARBA00031758"/>
    </source>
</evidence>
<dbReference type="AlphaFoldDB" id="A0A6N3FMV5"/>
<evidence type="ECO:0000256" key="3">
    <source>
        <dbReference type="ARBA" id="ARBA00012848"/>
    </source>
</evidence>
<comment type="catalytic activity">
    <reaction evidence="8">
        <text>(S)-acetoin + NAD(+) = diacetyl + NADH + H(+)</text>
        <dbReference type="Rhea" id="RHEA:27286"/>
        <dbReference type="ChEBI" id="CHEBI:15378"/>
        <dbReference type="ChEBI" id="CHEBI:15687"/>
        <dbReference type="ChEBI" id="CHEBI:16583"/>
        <dbReference type="ChEBI" id="CHEBI:57540"/>
        <dbReference type="ChEBI" id="CHEBI:57945"/>
        <dbReference type="EC" id="1.1.1.304"/>
    </reaction>
</comment>
<dbReference type="RefSeq" id="WP_070684455.1">
    <property type="nucleotide sequence ID" value="NZ_CACRUO010000065.1"/>
</dbReference>
<dbReference type="InterPro" id="IPR036291">
    <property type="entry name" value="NAD(P)-bd_dom_sf"/>
</dbReference>
<evidence type="ECO:0000256" key="4">
    <source>
        <dbReference type="ARBA" id="ARBA00016110"/>
    </source>
</evidence>
<dbReference type="PANTHER" id="PTHR42760">
    <property type="entry name" value="SHORT-CHAIN DEHYDROGENASES/REDUCTASES FAMILY MEMBER"/>
    <property type="match status" value="1"/>
</dbReference>
<evidence type="ECO:0000256" key="2">
    <source>
        <dbReference type="ARBA" id="ARBA00006484"/>
    </source>
</evidence>
<proteinExistence type="inferred from homology"/>
<dbReference type="Gene3D" id="3.40.50.720">
    <property type="entry name" value="NAD(P)-binding Rossmann-like Domain"/>
    <property type="match status" value="1"/>
</dbReference>
<comment type="function">
    <text evidence="1">Catalyzes the irreversible reduction of 2,3-butanediol to (S)-acetoin in the presence of NADH.</text>
</comment>
<dbReference type="FunFam" id="3.40.50.720:FF:000084">
    <property type="entry name" value="Short-chain dehydrogenase reductase"/>
    <property type="match status" value="1"/>
</dbReference>
<keyword evidence="5 9" id="KW-0560">Oxidoreductase</keyword>
<organism evidence="9">
    <name type="scientific">Staphylococcus simulans</name>
    <dbReference type="NCBI Taxonomy" id="1286"/>
    <lineage>
        <taxon>Bacteria</taxon>
        <taxon>Bacillati</taxon>
        <taxon>Bacillota</taxon>
        <taxon>Bacilli</taxon>
        <taxon>Bacillales</taxon>
        <taxon>Staphylococcaceae</taxon>
        <taxon>Staphylococcus</taxon>
    </lineage>
</organism>
<dbReference type="PANTHER" id="PTHR42760:SF133">
    <property type="entry name" value="3-OXOACYL-[ACYL-CARRIER-PROTEIN] REDUCTASE"/>
    <property type="match status" value="1"/>
</dbReference>
<dbReference type="PRINTS" id="PR00081">
    <property type="entry name" value="GDHRDH"/>
</dbReference>
<dbReference type="CDD" id="cd05233">
    <property type="entry name" value="SDR_c"/>
    <property type="match status" value="1"/>
</dbReference>
<dbReference type="GO" id="GO:0008206">
    <property type="term" value="P:bile acid metabolic process"/>
    <property type="evidence" value="ECO:0007669"/>
    <property type="project" value="UniProtKB-ARBA"/>
</dbReference>
<evidence type="ECO:0000313" key="9">
    <source>
        <dbReference type="EMBL" id="VYU53320.1"/>
    </source>
</evidence>
<dbReference type="NCBIfam" id="NF005559">
    <property type="entry name" value="PRK07231.1"/>
    <property type="match status" value="1"/>
</dbReference>
<dbReference type="Pfam" id="PF13561">
    <property type="entry name" value="adh_short_C2"/>
    <property type="match status" value="1"/>
</dbReference>